<evidence type="ECO:0000256" key="5">
    <source>
        <dbReference type="SAM" id="MobiDB-lite"/>
    </source>
</evidence>
<feature type="compositionally biased region" description="Pro residues" evidence="5">
    <location>
        <begin position="280"/>
        <end position="294"/>
    </location>
</feature>
<reference evidence="8" key="2">
    <citation type="submission" date="2025-09" db="UniProtKB">
        <authorList>
            <consortium name="Ensembl"/>
        </authorList>
    </citation>
    <scope>IDENTIFICATION</scope>
</reference>
<sequence>MGLATSPGRTALAVERHESTWRDDAQLDAVCPVQSSRKPVGPPSAMTRRLAPLALALVLTLAHVRSQPERCFSRQHQNATVNARAALAGAGVAAASRSVPTEQECVLACCSQRVPPGAKCNVAVFNGNKRNGGEDNCFLYHCPNERDCPLTKAPPGTRTYDIFKGKRPRFPPAQPSLFLSWFPAQRADEMPKKQSKTKNHKKTKSEEAGPRTADKVPESAAPPTTTPAVGTPPPTTTTPPTTTVTTTPPAATSSPPPPTPTTTTPPPPNTATPPTATAATPPPRTAIAPTPPPTTKASASPPSTATTPPSSCLTTPAPLTFGSRRSQTSKVPTGAQNPRGPVSAGPGALKSGVVALLVAAAAVLTLALAVGGRKAMESFDRRHYTRLELNDLHYDL</sequence>
<dbReference type="STRING" id="109280.ENSHCOP00000005100"/>
<evidence type="ECO:0000256" key="6">
    <source>
        <dbReference type="SAM" id="Phobius"/>
    </source>
</evidence>
<dbReference type="GeneTree" id="ENSGT00940000169980"/>
<keyword evidence="6" id="KW-1133">Transmembrane helix</keyword>
<dbReference type="PROSITE" id="PS50986">
    <property type="entry name" value="MANSC"/>
    <property type="match status" value="1"/>
</dbReference>
<accession>A0A3Q2XKF3</accession>
<proteinExistence type="predicted"/>
<evidence type="ECO:0000313" key="9">
    <source>
        <dbReference type="Proteomes" id="UP000264820"/>
    </source>
</evidence>
<protein>
    <recommendedName>
        <fullName evidence="7">MANSC domain-containing protein</fullName>
    </recommendedName>
</protein>
<evidence type="ECO:0000256" key="3">
    <source>
        <dbReference type="ARBA" id="ARBA00023136"/>
    </source>
</evidence>
<feature type="compositionally biased region" description="Low complexity" evidence="5">
    <location>
        <begin position="295"/>
        <end position="318"/>
    </location>
</feature>
<keyword evidence="2" id="KW-0732">Signal</keyword>
<dbReference type="InterPro" id="IPR013980">
    <property type="entry name" value="MANSC_dom"/>
</dbReference>
<organism evidence="8 9">
    <name type="scientific">Hippocampus comes</name>
    <name type="common">Tiger tail seahorse</name>
    <dbReference type="NCBI Taxonomy" id="109280"/>
    <lineage>
        <taxon>Eukaryota</taxon>
        <taxon>Metazoa</taxon>
        <taxon>Chordata</taxon>
        <taxon>Craniata</taxon>
        <taxon>Vertebrata</taxon>
        <taxon>Euteleostomi</taxon>
        <taxon>Actinopterygii</taxon>
        <taxon>Neopterygii</taxon>
        <taxon>Teleostei</taxon>
        <taxon>Neoteleostei</taxon>
        <taxon>Acanthomorphata</taxon>
        <taxon>Syngnathiaria</taxon>
        <taxon>Syngnathiformes</taxon>
        <taxon>Syngnathoidei</taxon>
        <taxon>Syngnathidae</taxon>
        <taxon>Hippocampus</taxon>
    </lineage>
</organism>
<feature type="domain" description="MANSC" evidence="7">
    <location>
        <begin position="75"/>
        <end position="159"/>
    </location>
</feature>
<keyword evidence="9" id="KW-1185">Reference proteome</keyword>
<evidence type="ECO:0000256" key="2">
    <source>
        <dbReference type="ARBA" id="ARBA00022729"/>
    </source>
</evidence>
<evidence type="ECO:0000313" key="8">
    <source>
        <dbReference type="Ensembl" id="ENSHCOP00000005100.1"/>
    </source>
</evidence>
<keyword evidence="4" id="KW-0325">Glycoprotein</keyword>
<evidence type="ECO:0000256" key="4">
    <source>
        <dbReference type="ARBA" id="ARBA00023180"/>
    </source>
</evidence>
<dbReference type="OMA" id="SQNCPTK"/>
<dbReference type="AlphaFoldDB" id="A0A3Q2XKF3"/>
<dbReference type="Pfam" id="PF07502">
    <property type="entry name" value="MANEC"/>
    <property type="match status" value="1"/>
</dbReference>
<feature type="compositionally biased region" description="Basic residues" evidence="5">
    <location>
        <begin position="193"/>
        <end position="203"/>
    </location>
</feature>
<name>A0A3Q2XKF3_HIPCM</name>
<keyword evidence="3 6" id="KW-0472">Membrane</keyword>
<evidence type="ECO:0000256" key="1">
    <source>
        <dbReference type="ARBA" id="ARBA00004370"/>
    </source>
</evidence>
<feature type="compositionally biased region" description="Basic and acidic residues" evidence="5">
    <location>
        <begin position="204"/>
        <end position="217"/>
    </location>
</feature>
<dbReference type="InterPro" id="IPR011106">
    <property type="entry name" value="MANSC_N"/>
</dbReference>
<dbReference type="GO" id="GO:0016020">
    <property type="term" value="C:membrane"/>
    <property type="evidence" value="ECO:0007669"/>
    <property type="project" value="UniProtKB-SubCell"/>
</dbReference>
<feature type="compositionally biased region" description="Polar residues" evidence="5">
    <location>
        <begin position="323"/>
        <end position="336"/>
    </location>
</feature>
<feature type="compositionally biased region" description="Pro residues" evidence="5">
    <location>
        <begin position="254"/>
        <end position="271"/>
    </location>
</feature>
<feature type="transmembrane region" description="Helical" evidence="6">
    <location>
        <begin position="353"/>
        <end position="372"/>
    </location>
</feature>
<dbReference type="Proteomes" id="UP000264820">
    <property type="component" value="Unplaced"/>
</dbReference>
<dbReference type="Ensembl" id="ENSHCOT00000005936.1">
    <property type="protein sequence ID" value="ENSHCOP00000005100.1"/>
    <property type="gene ID" value="ENSHCOG00000006704.1"/>
</dbReference>
<reference evidence="8" key="1">
    <citation type="submission" date="2025-08" db="UniProtKB">
        <authorList>
            <consortium name="Ensembl"/>
        </authorList>
    </citation>
    <scope>IDENTIFICATION</scope>
</reference>
<dbReference type="SMART" id="SM00765">
    <property type="entry name" value="MANEC"/>
    <property type="match status" value="1"/>
</dbReference>
<feature type="region of interest" description="Disordered" evidence="5">
    <location>
        <begin position="188"/>
        <end position="343"/>
    </location>
</feature>
<feature type="compositionally biased region" description="Low complexity" evidence="5">
    <location>
        <begin position="219"/>
        <end position="229"/>
    </location>
</feature>
<evidence type="ECO:0000259" key="7">
    <source>
        <dbReference type="PROSITE" id="PS50986"/>
    </source>
</evidence>
<comment type="subcellular location">
    <subcellularLocation>
        <location evidence="1">Membrane</location>
    </subcellularLocation>
</comment>
<feature type="compositionally biased region" description="Low complexity" evidence="5">
    <location>
        <begin position="238"/>
        <end position="253"/>
    </location>
</feature>
<keyword evidence="6" id="KW-0812">Transmembrane</keyword>